<dbReference type="EMBL" id="AKGD01000001">
    <property type="protein sequence ID" value="EIT71234.1"/>
    <property type="molecule type" value="Genomic_DNA"/>
</dbReference>
<dbReference type="Pfam" id="PF25601">
    <property type="entry name" value="AAA_lid_14"/>
    <property type="match status" value="1"/>
</dbReference>
<dbReference type="InterPro" id="IPR025662">
    <property type="entry name" value="Sigma_54_int_dom_ATP-bd_1"/>
</dbReference>
<proteinExistence type="predicted"/>
<dbReference type="PANTHER" id="PTHR32071:SF21">
    <property type="entry name" value="TRANSCRIPTIONAL REGULATORY PROTEIN FLGR"/>
    <property type="match status" value="1"/>
</dbReference>
<dbReference type="Gene3D" id="1.10.10.60">
    <property type="entry name" value="Homeodomain-like"/>
    <property type="match status" value="1"/>
</dbReference>
<dbReference type="PROSITE" id="PS50045">
    <property type="entry name" value="SIGMA54_INTERACT_4"/>
    <property type="match status" value="1"/>
</dbReference>
<dbReference type="Gene3D" id="1.10.8.60">
    <property type="match status" value="1"/>
</dbReference>
<dbReference type="InterPro" id="IPR003593">
    <property type="entry name" value="AAA+_ATPase"/>
</dbReference>
<evidence type="ECO:0000256" key="5">
    <source>
        <dbReference type="ARBA" id="ARBA00023163"/>
    </source>
</evidence>
<dbReference type="Proteomes" id="UP000003704">
    <property type="component" value="Unassembled WGS sequence"/>
</dbReference>
<keyword evidence="2" id="KW-0067">ATP-binding</keyword>
<dbReference type="PATRIC" id="fig|1172194.4.peg.1318"/>
<evidence type="ECO:0000256" key="1">
    <source>
        <dbReference type="ARBA" id="ARBA00022741"/>
    </source>
</evidence>
<evidence type="ECO:0000313" key="9">
    <source>
        <dbReference type="Proteomes" id="UP000003704"/>
    </source>
</evidence>
<dbReference type="SMART" id="SM00382">
    <property type="entry name" value="AAA"/>
    <property type="match status" value="1"/>
</dbReference>
<dbReference type="FunFam" id="3.40.50.300:FF:000006">
    <property type="entry name" value="DNA-binding transcriptional regulator NtrC"/>
    <property type="match status" value="1"/>
</dbReference>
<dbReference type="Pfam" id="PF00158">
    <property type="entry name" value="Sigma54_activat"/>
    <property type="match status" value="1"/>
</dbReference>
<comment type="caution">
    <text evidence="8">The sequence shown here is derived from an EMBL/GenBank/DDBJ whole genome shotgun (WGS) entry which is preliminary data.</text>
</comment>
<dbReference type="GO" id="GO:0005524">
    <property type="term" value="F:ATP binding"/>
    <property type="evidence" value="ECO:0007669"/>
    <property type="project" value="UniProtKB-KW"/>
</dbReference>
<dbReference type="PANTHER" id="PTHR32071">
    <property type="entry name" value="TRANSCRIPTIONAL REGULATORY PROTEIN"/>
    <property type="match status" value="1"/>
</dbReference>
<dbReference type="InterPro" id="IPR058031">
    <property type="entry name" value="AAA_lid_NorR"/>
</dbReference>
<feature type="domain" description="Sigma-54 factor interaction" evidence="7">
    <location>
        <begin position="42"/>
        <end position="270"/>
    </location>
</feature>
<evidence type="ECO:0000256" key="4">
    <source>
        <dbReference type="ARBA" id="ARBA00023125"/>
    </source>
</evidence>
<dbReference type="Gene3D" id="3.40.50.300">
    <property type="entry name" value="P-loop containing nucleotide triphosphate hydrolases"/>
    <property type="match status" value="1"/>
</dbReference>
<dbReference type="PRINTS" id="PR01590">
    <property type="entry name" value="HTHFIS"/>
</dbReference>
<evidence type="ECO:0000256" key="6">
    <source>
        <dbReference type="SAM" id="MobiDB-lite"/>
    </source>
</evidence>
<dbReference type="InterPro" id="IPR025944">
    <property type="entry name" value="Sigma_54_int_dom_CS"/>
</dbReference>
<accession>I7ZH51</accession>
<dbReference type="SUPFAM" id="SSF52540">
    <property type="entry name" value="P-loop containing nucleoside triphosphate hydrolases"/>
    <property type="match status" value="1"/>
</dbReference>
<dbReference type="Pfam" id="PF02954">
    <property type="entry name" value="HTH_8"/>
    <property type="match status" value="1"/>
</dbReference>
<dbReference type="InterPro" id="IPR027417">
    <property type="entry name" value="P-loop_NTPase"/>
</dbReference>
<dbReference type="InterPro" id="IPR009057">
    <property type="entry name" value="Homeodomain-like_sf"/>
</dbReference>
<dbReference type="SUPFAM" id="SSF46689">
    <property type="entry name" value="Homeodomain-like"/>
    <property type="match status" value="1"/>
</dbReference>
<dbReference type="PROSITE" id="PS00688">
    <property type="entry name" value="SIGMA54_INTERACT_3"/>
    <property type="match status" value="1"/>
</dbReference>
<sequence length="395" mass="43764">MQLDESASEQLGARMSDWGSKATVLSLDGVHAQPVSIRAKALVFEDPASLELRRYLERVAPSEAPVVILGETGTGKELVARHIHQLSGRKGPFVAVNCGAISEQLAESELFGHEPGAFTGATTRREGWFEAAHRGTLFLDEIGDLPLPLQVKLLRVLQEREVVRVGSRRPIPVDIRLVAATNVDLNEAVKAGRFRLDLVYRLNIAQVRLAPLRERIGDIVPLAEHFLRLYTQKLSLPPQLLSDRVKQELERYHWPGNIRELENVIHFALLVAPNRIQPEHLQLAGSVGAPSSSSSQPLEPKEQIAQALRTMFEAGGDKLFETVEKLVVDEAFRHSRYNQVRAASLLGISRNVLRTLLKKYHYLSGRSGSDTASGAEDEPEDEARGWQGASWAASR</sequence>
<keyword evidence="5" id="KW-0804">Transcription</keyword>
<keyword evidence="3" id="KW-0805">Transcription regulation</keyword>
<reference evidence="8 9" key="1">
    <citation type="journal article" date="2012" name="J. Bacteriol.">
        <title>Genome Sequence of n-Alkane-Degrading Hydrocarboniphaga effusa Strain AP103T (ATCC BAA-332T).</title>
        <authorList>
            <person name="Chang H.K."/>
            <person name="Zylstra G.J."/>
            <person name="Chae J.C."/>
        </authorList>
    </citation>
    <scope>NUCLEOTIDE SEQUENCE [LARGE SCALE GENOMIC DNA]</scope>
    <source>
        <strain evidence="8 9">AP103</strain>
    </source>
</reference>
<keyword evidence="9" id="KW-1185">Reference proteome</keyword>
<feature type="region of interest" description="Disordered" evidence="6">
    <location>
        <begin position="366"/>
        <end position="395"/>
    </location>
</feature>
<dbReference type="AlphaFoldDB" id="I7ZH51"/>
<dbReference type="CDD" id="cd00009">
    <property type="entry name" value="AAA"/>
    <property type="match status" value="1"/>
</dbReference>
<dbReference type="GO" id="GO:0043565">
    <property type="term" value="F:sequence-specific DNA binding"/>
    <property type="evidence" value="ECO:0007669"/>
    <property type="project" value="InterPro"/>
</dbReference>
<dbReference type="STRING" id="1172194.WQQ_13710"/>
<name>I7ZH51_9GAMM</name>
<evidence type="ECO:0000256" key="2">
    <source>
        <dbReference type="ARBA" id="ARBA00022840"/>
    </source>
</evidence>
<protein>
    <submittedName>
        <fullName evidence="8">Sigma54-dependent transcriptional regulator</fullName>
    </submittedName>
</protein>
<dbReference type="InterPro" id="IPR002078">
    <property type="entry name" value="Sigma_54_int"/>
</dbReference>
<evidence type="ECO:0000256" key="3">
    <source>
        <dbReference type="ARBA" id="ARBA00023015"/>
    </source>
</evidence>
<organism evidence="8 9">
    <name type="scientific">Hydrocarboniphaga effusa AP103</name>
    <dbReference type="NCBI Taxonomy" id="1172194"/>
    <lineage>
        <taxon>Bacteria</taxon>
        <taxon>Pseudomonadati</taxon>
        <taxon>Pseudomonadota</taxon>
        <taxon>Gammaproteobacteria</taxon>
        <taxon>Nevskiales</taxon>
        <taxon>Nevskiaceae</taxon>
        <taxon>Hydrocarboniphaga</taxon>
    </lineage>
</organism>
<keyword evidence="4" id="KW-0238">DNA-binding</keyword>
<evidence type="ECO:0000259" key="7">
    <source>
        <dbReference type="PROSITE" id="PS50045"/>
    </source>
</evidence>
<evidence type="ECO:0000313" key="8">
    <source>
        <dbReference type="EMBL" id="EIT71234.1"/>
    </source>
</evidence>
<gene>
    <name evidence="8" type="ORF">WQQ_13710</name>
</gene>
<dbReference type="PROSITE" id="PS00675">
    <property type="entry name" value="SIGMA54_INTERACT_1"/>
    <property type="match status" value="1"/>
</dbReference>
<dbReference type="InterPro" id="IPR002197">
    <property type="entry name" value="HTH_Fis"/>
</dbReference>
<dbReference type="GO" id="GO:0006355">
    <property type="term" value="P:regulation of DNA-templated transcription"/>
    <property type="evidence" value="ECO:0007669"/>
    <property type="project" value="InterPro"/>
</dbReference>
<keyword evidence="1" id="KW-0547">Nucleotide-binding</keyword>